<protein>
    <recommendedName>
        <fullName evidence="5">Retrovirus-related Pol polyprotein from type-1 retrotransposable element R1</fullName>
    </recommendedName>
</protein>
<name>A0A087TUG6_STEMI</name>
<sequence length="1196" mass="138911">MNILSINLNHCAAASSQLSVIDNILKEPIHVFILQEPYHIKGKIAHINGDWRAVGMENGRTAIVITDSDLEYTVDSLHDCVVAITVYMKQYRLAIISTYFSPAEDLEGYLYQLENVIRTYTYDFMIAGDFNAKNFNWGAREMDQRGILTYDFIVQYSLKILNIQDFTPTFSSSVGIGWTDLAVCSPSMDVSNVSFRVLDLETLSDHKYLFIKLGDVKIERTMQKQYSRNVGRVANMIKKCRNDIFKIEDRIVQASNAEELNEVVKEMEDLLMGYMNKYLLIKKNLNNRKSATWWNTELDGLRRKLRATRKSAQVKNIPEDLRIKRKVEYKRNLAIYKKKIKSVKSQFRERKFLDHKIYYDNYYRIATEKRRQHIILEKGDKKYKTIEEYYDRIIRNTLKLDEDDIDVDEDMIVTQNDEEVAENGWETEEGNLIYCTPFTYEEIYCVISRLSTKSAPGLDMIGANIIKRLFEEYPSLFLIVYNRCLALAVFPECWKIGKIVLIPKNNDKYRPICLLKFFAKILDKLITNRLNYILCKKNYISHRQYGFRRGRSTELALYHTIQLIRQKKIDYHLALISFDIHGAFDAITWPQLLYTLKRIGVYGNLYLLIEDYLHNRRIIYQGSTNKFNLQYQIKKGCPQGSCSAPLFWSLMINEILVELPNTEIICFADDVMVLIYDHSLEKLEQRFKHVDLLFNQWSVRQKIHFNLEKTNAIFFPRGGAQTRPPRIKFKGKNVKFKDEIKYLGVTLDKKLNFISHFKEVQRKIEKVLTFYINTFTSSTLANKSATLREIYINVILPKIIYGVGAWGVRAGELVRLRSKLDSLQRGWLLAITRAFRTVSTEVLCVLAGVPPLSIQYRFYYDKFLLRNKLNESMTYNDTVICAEDITYFNSENISPIEARRINYDCNKLGPQEIEIYTDGSGFEKGVGAAFVVYFYGLEIHSQKFKMKEKNSVYQAEIIAVKEALNWIVKGLANRHCIHIYSDALSVLAALSRPEPKNELLENIKDLYYKAYEKHSVYLHWIKAHIGHCGNERADALAKETALGDGMEYLCVKPSRRKLIATMNDYNHKQWKQEWETSTRRNYYLKDIEVSTKMRVYKDTDVNQIITNHGSYLGLWQRNSRSEACERNLSSWRTLCEKMVPVHVIHGDSDETSIQAAHSPGSEASFTTASTCKTVGGAMVPADIYDLGPLKLKGLCA</sequence>
<dbReference type="CDD" id="cd09276">
    <property type="entry name" value="Rnase_HI_RT_non_LTR"/>
    <property type="match status" value="1"/>
</dbReference>
<keyword evidence="4" id="KW-1185">Reference proteome</keyword>
<reference evidence="3 4" key="1">
    <citation type="submission" date="2013-11" db="EMBL/GenBank/DDBJ databases">
        <title>Genome sequencing of Stegodyphus mimosarum.</title>
        <authorList>
            <person name="Bechsgaard J."/>
        </authorList>
    </citation>
    <scope>NUCLEOTIDE SEQUENCE [LARGE SCALE GENOMIC DNA]</scope>
</reference>
<evidence type="ECO:0000259" key="2">
    <source>
        <dbReference type="PROSITE" id="PS50879"/>
    </source>
</evidence>
<dbReference type="InterPro" id="IPR043502">
    <property type="entry name" value="DNA/RNA_pol_sf"/>
</dbReference>
<dbReference type="Pfam" id="PF00075">
    <property type="entry name" value="RNase_H"/>
    <property type="match status" value="1"/>
</dbReference>
<evidence type="ECO:0000259" key="1">
    <source>
        <dbReference type="PROSITE" id="PS50878"/>
    </source>
</evidence>
<dbReference type="InterPro" id="IPR036691">
    <property type="entry name" value="Endo/exonu/phosph_ase_sf"/>
</dbReference>
<dbReference type="Proteomes" id="UP000054359">
    <property type="component" value="Unassembled WGS sequence"/>
</dbReference>
<dbReference type="GO" id="GO:0003676">
    <property type="term" value="F:nucleic acid binding"/>
    <property type="evidence" value="ECO:0007669"/>
    <property type="project" value="InterPro"/>
</dbReference>
<dbReference type="AlphaFoldDB" id="A0A087TUG6"/>
<dbReference type="GO" id="GO:0004523">
    <property type="term" value="F:RNA-DNA hybrid ribonuclease activity"/>
    <property type="evidence" value="ECO:0007669"/>
    <property type="project" value="InterPro"/>
</dbReference>
<dbReference type="Pfam" id="PF14529">
    <property type="entry name" value="Exo_endo_phos_2"/>
    <property type="match status" value="1"/>
</dbReference>
<feature type="domain" description="RNase H type-1" evidence="2">
    <location>
        <begin position="909"/>
        <end position="1042"/>
    </location>
</feature>
<feature type="domain" description="Reverse transcriptase" evidence="1">
    <location>
        <begin position="483"/>
        <end position="747"/>
    </location>
</feature>
<feature type="non-terminal residue" evidence="3">
    <location>
        <position position="1196"/>
    </location>
</feature>
<proteinExistence type="predicted"/>
<dbReference type="InterPro" id="IPR002156">
    <property type="entry name" value="RNaseH_domain"/>
</dbReference>
<dbReference type="PROSITE" id="PS50879">
    <property type="entry name" value="RNASE_H_1"/>
    <property type="match status" value="1"/>
</dbReference>
<dbReference type="InterPro" id="IPR005135">
    <property type="entry name" value="Endo/exonuclease/phosphatase"/>
</dbReference>
<evidence type="ECO:0000313" key="3">
    <source>
        <dbReference type="EMBL" id="KFM68755.1"/>
    </source>
</evidence>
<gene>
    <name evidence="3" type="ORF">X975_00139</name>
</gene>
<dbReference type="Gene3D" id="3.30.420.10">
    <property type="entry name" value="Ribonuclease H-like superfamily/Ribonuclease H"/>
    <property type="match status" value="1"/>
</dbReference>
<dbReference type="PANTHER" id="PTHR19446">
    <property type="entry name" value="REVERSE TRANSCRIPTASES"/>
    <property type="match status" value="1"/>
</dbReference>
<dbReference type="InterPro" id="IPR012337">
    <property type="entry name" value="RNaseH-like_sf"/>
</dbReference>
<dbReference type="STRING" id="407821.A0A087TUG6"/>
<dbReference type="Pfam" id="PF00078">
    <property type="entry name" value="RVT_1"/>
    <property type="match status" value="1"/>
</dbReference>
<dbReference type="OrthoDB" id="6781282at2759"/>
<dbReference type="SUPFAM" id="SSF56672">
    <property type="entry name" value="DNA/RNA polymerases"/>
    <property type="match status" value="1"/>
</dbReference>
<dbReference type="InterPro" id="IPR000477">
    <property type="entry name" value="RT_dom"/>
</dbReference>
<dbReference type="SUPFAM" id="SSF56219">
    <property type="entry name" value="DNase I-like"/>
    <property type="match status" value="1"/>
</dbReference>
<dbReference type="EMBL" id="KK116791">
    <property type="protein sequence ID" value="KFM68755.1"/>
    <property type="molecule type" value="Genomic_DNA"/>
</dbReference>
<dbReference type="InterPro" id="IPR036397">
    <property type="entry name" value="RNaseH_sf"/>
</dbReference>
<organism evidence="3 4">
    <name type="scientific">Stegodyphus mimosarum</name>
    <name type="common">African social velvet spider</name>
    <dbReference type="NCBI Taxonomy" id="407821"/>
    <lineage>
        <taxon>Eukaryota</taxon>
        <taxon>Metazoa</taxon>
        <taxon>Ecdysozoa</taxon>
        <taxon>Arthropoda</taxon>
        <taxon>Chelicerata</taxon>
        <taxon>Arachnida</taxon>
        <taxon>Araneae</taxon>
        <taxon>Araneomorphae</taxon>
        <taxon>Entelegynae</taxon>
        <taxon>Eresoidea</taxon>
        <taxon>Eresidae</taxon>
        <taxon>Stegodyphus</taxon>
    </lineage>
</organism>
<dbReference type="Gene3D" id="3.60.10.10">
    <property type="entry name" value="Endonuclease/exonuclease/phosphatase"/>
    <property type="match status" value="1"/>
</dbReference>
<accession>A0A087TUG6</accession>
<dbReference type="CDD" id="cd01650">
    <property type="entry name" value="RT_nLTR_like"/>
    <property type="match status" value="1"/>
</dbReference>
<evidence type="ECO:0000313" key="4">
    <source>
        <dbReference type="Proteomes" id="UP000054359"/>
    </source>
</evidence>
<dbReference type="GO" id="GO:0042575">
    <property type="term" value="C:DNA polymerase complex"/>
    <property type="evidence" value="ECO:0007669"/>
    <property type="project" value="UniProtKB-ARBA"/>
</dbReference>
<dbReference type="OMA" id="SETRICC"/>
<dbReference type="GO" id="GO:0071897">
    <property type="term" value="P:DNA biosynthetic process"/>
    <property type="evidence" value="ECO:0007669"/>
    <property type="project" value="UniProtKB-ARBA"/>
</dbReference>
<evidence type="ECO:0008006" key="5">
    <source>
        <dbReference type="Google" id="ProtNLM"/>
    </source>
</evidence>
<dbReference type="SUPFAM" id="SSF53098">
    <property type="entry name" value="Ribonuclease H-like"/>
    <property type="match status" value="1"/>
</dbReference>
<dbReference type="PROSITE" id="PS50878">
    <property type="entry name" value="RT_POL"/>
    <property type="match status" value="1"/>
</dbReference>